<comment type="caution">
    <text evidence="1">The sequence shown here is derived from an EMBL/GenBank/DDBJ whole genome shotgun (WGS) entry which is preliminary data.</text>
</comment>
<dbReference type="STRING" id="1346330.M472_00255"/>
<dbReference type="RefSeq" id="WP_021071917.1">
    <property type="nucleotide sequence ID" value="NZ_ATDL01000022.1"/>
</dbReference>
<gene>
    <name evidence="1" type="ORF">M472_00255</name>
</gene>
<reference evidence="1 2" key="1">
    <citation type="journal article" date="2013" name="Genome Announc.">
        <title>The Draft Genome Sequence of Sphingomonas paucimobilis Strain HER1398 (Proteobacteria), Host to the Giant PAU Phage, Indicates That It Is a Member of the Genus Sphingobacterium (Bacteroidetes).</title>
        <authorList>
            <person name="White R.A.III."/>
            <person name="Suttle C.A."/>
        </authorList>
    </citation>
    <scope>NUCLEOTIDE SEQUENCE [LARGE SCALE GENOMIC DNA]</scope>
    <source>
        <strain evidence="1 2">HER1398</strain>
    </source>
</reference>
<dbReference type="EMBL" id="ATDL01000022">
    <property type="protein sequence ID" value="ERJ57186.1"/>
    <property type="molecule type" value="Genomic_DNA"/>
</dbReference>
<accession>U2H664</accession>
<keyword evidence="2" id="KW-1185">Reference proteome</keyword>
<name>U2H664_9SPHI</name>
<dbReference type="AlphaFoldDB" id="U2H664"/>
<proteinExistence type="predicted"/>
<dbReference type="Pfam" id="PF13455">
    <property type="entry name" value="MUG113"/>
    <property type="match status" value="1"/>
</dbReference>
<organism evidence="1 2">
    <name type="scientific">Sphingobacterium paucimobilis HER1398</name>
    <dbReference type="NCBI Taxonomy" id="1346330"/>
    <lineage>
        <taxon>Bacteria</taxon>
        <taxon>Pseudomonadati</taxon>
        <taxon>Bacteroidota</taxon>
        <taxon>Sphingobacteriia</taxon>
        <taxon>Sphingobacteriales</taxon>
        <taxon>Sphingobacteriaceae</taxon>
        <taxon>Sphingobacterium</taxon>
    </lineage>
</organism>
<protein>
    <submittedName>
        <fullName evidence="1">Uncharacterized protein</fullName>
    </submittedName>
</protein>
<sequence length="52" mass="6322">MMVAFLPDISLLKIWEHDGEFETPLHKKYSHLRVRGEWFKLTMCELFELNEL</sequence>
<evidence type="ECO:0000313" key="2">
    <source>
        <dbReference type="Proteomes" id="UP000016584"/>
    </source>
</evidence>
<evidence type="ECO:0000313" key="1">
    <source>
        <dbReference type="EMBL" id="ERJ57186.1"/>
    </source>
</evidence>
<dbReference type="Proteomes" id="UP000016584">
    <property type="component" value="Unassembled WGS sequence"/>
</dbReference>